<keyword evidence="1" id="KW-0472">Membrane</keyword>
<evidence type="ECO:0000313" key="3">
    <source>
        <dbReference type="Proteomes" id="UP001520140"/>
    </source>
</evidence>
<gene>
    <name evidence="2" type="ORF">HQ605_17750</name>
</gene>
<feature type="transmembrane region" description="Helical" evidence="1">
    <location>
        <begin position="47"/>
        <end position="68"/>
    </location>
</feature>
<comment type="caution">
    <text evidence="2">The sequence shown here is derived from an EMBL/GenBank/DDBJ whole genome shotgun (WGS) entry which is preliminary data.</text>
</comment>
<dbReference type="EMBL" id="JABUKG010000023">
    <property type="protein sequence ID" value="MBY6322668.1"/>
    <property type="molecule type" value="Genomic_DNA"/>
</dbReference>
<keyword evidence="1" id="KW-0812">Transmembrane</keyword>
<evidence type="ECO:0000313" key="2">
    <source>
        <dbReference type="EMBL" id="MBY6322668.1"/>
    </source>
</evidence>
<dbReference type="Proteomes" id="UP001520140">
    <property type="component" value="Unassembled WGS sequence"/>
</dbReference>
<protein>
    <recommendedName>
        <fullName evidence="4">Solute:sodium symporter small subunit</fullName>
    </recommendedName>
</protein>
<keyword evidence="3" id="KW-1185">Reference proteome</keyword>
<organism evidence="2 3">
    <name type="scientific">Rhodococcoides kroppenstedtii</name>
    <dbReference type="NCBI Taxonomy" id="293050"/>
    <lineage>
        <taxon>Bacteria</taxon>
        <taxon>Bacillati</taxon>
        <taxon>Actinomycetota</taxon>
        <taxon>Actinomycetes</taxon>
        <taxon>Mycobacteriales</taxon>
        <taxon>Nocardiaceae</taxon>
        <taxon>Rhodococcoides</taxon>
    </lineage>
</organism>
<proteinExistence type="predicted"/>
<evidence type="ECO:0008006" key="4">
    <source>
        <dbReference type="Google" id="ProtNLM"/>
    </source>
</evidence>
<name>A0ABS7NX85_9NOCA</name>
<keyword evidence="1" id="KW-1133">Transmembrane helix</keyword>
<accession>A0ABS7NX85</accession>
<dbReference type="RefSeq" id="WP_068103149.1">
    <property type="nucleotide sequence ID" value="NZ_CP135915.1"/>
</dbReference>
<feature type="transmembrane region" description="Helical" evidence="1">
    <location>
        <begin position="12"/>
        <end position="35"/>
    </location>
</feature>
<evidence type="ECO:0000256" key="1">
    <source>
        <dbReference type="SAM" id="Phobius"/>
    </source>
</evidence>
<sequence>MVEKVISTVFRISVALFLLGGLVIVILQGVGLVLGDGDFVTGSEEALAPWAYGSAGVAGLLAFALSYFHRADAEAPADADTVVTPEHA</sequence>
<reference evidence="2 3" key="1">
    <citation type="submission" date="2020-06" db="EMBL/GenBank/DDBJ databases">
        <title>Taxonomy, biology and ecology of Rhodococcus bacteria occurring in California pistachio and other woody hosts as revealed by genome sequence analyses.</title>
        <authorList>
            <person name="Gai Y."/>
            <person name="Riely B."/>
        </authorList>
    </citation>
    <scope>NUCLEOTIDE SEQUENCE [LARGE SCALE GENOMIC DNA]</scope>
    <source>
        <strain evidence="2 3">BP-284</strain>
    </source>
</reference>